<evidence type="ECO:0008006" key="6">
    <source>
        <dbReference type="Google" id="ProtNLM"/>
    </source>
</evidence>
<dbReference type="Pfam" id="PF17197">
    <property type="entry name" value="DUF5134"/>
    <property type="match status" value="1"/>
</dbReference>
<keyword evidence="4" id="KW-1185">Reference proteome</keyword>
<feature type="transmembrane region" description="Helical" evidence="1">
    <location>
        <begin position="165"/>
        <end position="191"/>
    </location>
</feature>
<feature type="transmembrane region" description="Helical" evidence="1">
    <location>
        <begin position="85"/>
        <end position="102"/>
    </location>
</feature>
<feature type="transmembrane region" description="Helical" evidence="1">
    <location>
        <begin position="114"/>
        <end position="134"/>
    </location>
</feature>
<dbReference type="Proteomes" id="UP000236729">
    <property type="component" value="Unassembled WGS sequence"/>
</dbReference>
<dbReference type="RefSeq" id="WP_093358137.1">
    <property type="nucleotide sequence ID" value="NZ_FNVB01000002.1"/>
</dbReference>
<organism evidence="2 5">
    <name type="scientific">Saccharopolyspora kobensis</name>
    <dbReference type="NCBI Taxonomy" id="146035"/>
    <lineage>
        <taxon>Bacteria</taxon>
        <taxon>Bacillati</taxon>
        <taxon>Actinomycetota</taxon>
        <taxon>Actinomycetes</taxon>
        <taxon>Pseudonocardiales</taxon>
        <taxon>Pseudonocardiaceae</taxon>
        <taxon>Saccharopolyspora</taxon>
    </lineage>
</organism>
<evidence type="ECO:0000313" key="5">
    <source>
        <dbReference type="Proteomes" id="UP000236729"/>
    </source>
</evidence>
<name>A0A1H5XXE3_9PSEU</name>
<feature type="transmembrane region" description="Helical" evidence="1">
    <location>
        <begin position="58"/>
        <end position="79"/>
    </location>
</feature>
<reference evidence="2" key="2">
    <citation type="submission" date="2016-10" db="EMBL/GenBank/DDBJ databases">
        <authorList>
            <person name="de Groot N.N."/>
        </authorList>
    </citation>
    <scope>NUCLEOTIDE SEQUENCE [LARGE SCALE GENOMIC DNA]</scope>
    <source>
        <strain evidence="2">ATCC 20501</strain>
    </source>
</reference>
<sequence length="225" mass="23898">MVESLLLRWVLTAVFTAAALWGLHRLIRAEPIATVSGRLVHAGQDQAVPASPVVRISAAWHVVMSAAMIAMCWPWGMAIPVNPQLVVFGVMAGWFLVLAADVRWCAAHRRWQQLHHAAMAAGMFWMLAAMPALMPDAPVESGHTHHHSMGAGALAAAEIPAPANAVVVVSLVLGGYFVLSALPWLSAAVDIGRVARTRPQRAAAYEATCNAAMTTGMGAMFLAVL</sequence>
<evidence type="ECO:0000256" key="1">
    <source>
        <dbReference type="SAM" id="Phobius"/>
    </source>
</evidence>
<accession>A0A1H5XXE3</accession>
<gene>
    <name evidence="2" type="ORF">SAMN02982929_01677</name>
    <name evidence="3" type="ORF">SAMN05216506_11965</name>
</gene>
<reference evidence="4 5" key="1">
    <citation type="submission" date="2016-10" db="EMBL/GenBank/DDBJ databases">
        <authorList>
            <person name="Varghese N."/>
            <person name="Submissions S."/>
        </authorList>
    </citation>
    <scope>NUCLEOTIDE SEQUENCE [LARGE SCALE GENOMIC DNA]</scope>
    <source>
        <strain evidence="5">ATCC 20501</strain>
        <strain evidence="3 4">CGMCC 4.3529</strain>
    </source>
</reference>
<evidence type="ECO:0000313" key="2">
    <source>
        <dbReference type="EMBL" id="SEG16444.1"/>
    </source>
</evidence>
<feature type="transmembrane region" description="Helical" evidence="1">
    <location>
        <begin position="203"/>
        <end position="224"/>
    </location>
</feature>
<dbReference type="EMBL" id="FOME01000019">
    <property type="protein sequence ID" value="SFF10419.1"/>
    <property type="molecule type" value="Genomic_DNA"/>
</dbReference>
<keyword evidence="1" id="KW-1133">Transmembrane helix</keyword>
<evidence type="ECO:0000313" key="3">
    <source>
        <dbReference type="EMBL" id="SFF10419.1"/>
    </source>
</evidence>
<dbReference type="InterPro" id="IPR033458">
    <property type="entry name" value="DUF5134"/>
</dbReference>
<evidence type="ECO:0000313" key="4">
    <source>
        <dbReference type="Proteomes" id="UP000199690"/>
    </source>
</evidence>
<dbReference type="Proteomes" id="UP000199690">
    <property type="component" value="Unassembled WGS sequence"/>
</dbReference>
<keyword evidence="1" id="KW-0472">Membrane</keyword>
<dbReference type="EMBL" id="FNVB01000002">
    <property type="protein sequence ID" value="SEG16444.1"/>
    <property type="molecule type" value="Genomic_DNA"/>
</dbReference>
<dbReference type="AlphaFoldDB" id="A0A1H5XXE3"/>
<proteinExistence type="predicted"/>
<feature type="transmembrane region" description="Helical" evidence="1">
    <location>
        <begin position="6"/>
        <end position="23"/>
    </location>
</feature>
<keyword evidence="1" id="KW-0812">Transmembrane</keyword>
<protein>
    <recommendedName>
        <fullName evidence="6">DUF5134 domain-containing protein</fullName>
    </recommendedName>
</protein>
<accession>A0A1I2G020</accession>